<dbReference type="CDD" id="cd20270">
    <property type="entry name" value="Complex1_LYR_SDHAF3_LYRM10"/>
    <property type="match status" value="1"/>
</dbReference>
<dbReference type="OrthoDB" id="278329at2759"/>
<keyword evidence="4 6" id="KW-0496">Mitochondrion</keyword>
<evidence type="ECO:0000313" key="8">
    <source>
        <dbReference type="Proteomes" id="UP000008312"/>
    </source>
</evidence>
<dbReference type="AlphaFoldDB" id="D8LX86"/>
<evidence type="ECO:0000256" key="4">
    <source>
        <dbReference type="ARBA" id="ARBA00023128"/>
    </source>
</evidence>
<dbReference type="InParanoid" id="D8LX86"/>
<evidence type="ECO:0000256" key="6">
    <source>
        <dbReference type="RuleBase" id="RU368039"/>
    </source>
</evidence>
<dbReference type="GeneID" id="24918407"/>
<dbReference type="RefSeq" id="XP_012894929.1">
    <property type="nucleotide sequence ID" value="XM_013039475.1"/>
</dbReference>
<evidence type="ECO:0000256" key="5">
    <source>
        <dbReference type="ARBA" id="ARBA00023186"/>
    </source>
</evidence>
<accession>D8LX86</accession>
<keyword evidence="8" id="KW-1185">Reference proteome</keyword>
<protein>
    <recommendedName>
        <fullName evidence="6">Succinate dehydrogenase assembly factor 3</fullName>
        <shortName evidence="6">SDH assembly factor 3</shortName>
        <shortName evidence="6">SDHAF3</shortName>
    </recommendedName>
</protein>
<comment type="subcellular location">
    <subcellularLocation>
        <location evidence="1 6">Mitochondrion matrix</location>
    </subcellularLocation>
</comment>
<comment type="similarity">
    <text evidence="2 6">Belongs to the complex I LYR family. SDHAF3 subfamily.</text>
</comment>
<dbReference type="GO" id="GO:0005758">
    <property type="term" value="C:mitochondrial intermembrane space"/>
    <property type="evidence" value="ECO:0007669"/>
    <property type="project" value="TreeGrafter"/>
</dbReference>
<dbReference type="GO" id="GO:0005759">
    <property type="term" value="C:mitochondrial matrix"/>
    <property type="evidence" value="ECO:0007669"/>
    <property type="project" value="UniProtKB-SubCell"/>
</dbReference>
<name>D8LX86_BLAHO</name>
<dbReference type="OMA" id="WAIYIEE"/>
<comment type="subunit">
    <text evidence="6">Interacts with the iron-sulfur protein subunit within the SDH catalytic dimer.</text>
</comment>
<dbReference type="EMBL" id="FN668639">
    <property type="protein sequence ID" value="CBK20881.2"/>
    <property type="molecule type" value="Genomic_DNA"/>
</dbReference>
<dbReference type="PANTHER" id="PTHR13137">
    <property type="entry name" value="DC11 ACN9 HOMOLOG"/>
    <property type="match status" value="1"/>
</dbReference>
<reference evidence="7" key="1">
    <citation type="submission" date="2010-02" db="EMBL/GenBank/DDBJ databases">
        <title>Sequencing and annotation of the Blastocystis hominis genome.</title>
        <authorList>
            <person name="Wincker P."/>
        </authorList>
    </citation>
    <scope>NUCLEOTIDE SEQUENCE</scope>
    <source>
        <strain evidence="7">Singapore isolate B</strain>
    </source>
</reference>
<proteinExistence type="inferred from homology"/>
<keyword evidence="3" id="KW-0809">Transit peptide</keyword>
<dbReference type="Pfam" id="PF13233">
    <property type="entry name" value="Complex1_LYR_2"/>
    <property type="match status" value="1"/>
</dbReference>
<evidence type="ECO:0000256" key="1">
    <source>
        <dbReference type="ARBA" id="ARBA00004305"/>
    </source>
</evidence>
<dbReference type="PANTHER" id="PTHR13137:SF6">
    <property type="entry name" value="SUCCINATE DEHYDROGENASE ASSEMBLY FACTOR 3, MITOCHONDRIAL"/>
    <property type="match status" value="1"/>
</dbReference>
<comment type="function">
    <text evidence="6">Plays an essential role in the assembly of succinate dehydrogenase (SDH), an enzyme complex (also referred to as respiratory complex II) that is a component of both the tricarboxylic acid (TCA) cycle and the mitochondrial electron transport chain, and which couples the oxidation of succinate to fumarate with the reduction of ubiquinone (coenzyme Q) to ubiquinol. Promotes maturation of the iron-sulfur protein subunit of the SDH catalytic dimer, protecting it from the deleterious effects of oxidants. May act together with SDHAF1.</text>
</comment>
<sequence>MPPPHLTDMQRHFFSLYRRILRVHEKKLPFEMRVLGNLFVKEEFKKTLKAKPMYWPRFINEWEAYYDDLAKDLHVGKDLSEEDKEAMNDGQREQLVNLEKEAKHIFDKENKV</sequence>
<dbReference type="GO" id="GO:0006105">
    <property type="term" value="P:succinate metabolic process"/>
    <property type="evidence" value="ECO:0007669"/>
    <property type="project" value="TreeGrafter"/>
</dbReference>
<evidence type="ECO:0000313" key="7">
    <source>
        <dbReference type="EMBL" id="CBK20881.2"/>
    </source>
</evidence>
<dbReference type="InterPro" id="IPR008381">
    <property type="entry name" value="SDHAF3/Sdh7"/>
</dbReference>
<dbReference type="GO" id="GO:0034553">
    <property type="term" value="P:mitochondrial respiratory chain complex II assembly"/>
    <property type="evidence" value="ECO:0007669"/>
    <property type="project" value="UniProtKB-UniRule"/>
</dbReference>
<dbReference type="Proteomes" id="UP000008312">
    <property type="component" value="Unassembled WGS sequence"/>
</dbReference>
<evidence type="ECO:0000256" key="2">
    <source>
        <dbReference type="ARBA" id="ARBA00006020"/>
    </source>
</evidence>
<keyword evidence="5 6" id="KW-0143">Chaperone</keyword>
<evidence type="ECO:0000256" key="3">
    <source>
        <dbReference type="ARBA" id="ARBA00022946"/>
    </source>
</evidence>
<gene>
    <name evidence="7" type="ORF">GSBLH_T00001129001</name>
</gene>
<organism evidence="7">
    <name type="scientific">Blastocystis hominis</name>
    <dbReference type="NCBI Taxonomy" id="12968"/>
    <lineage>
        <taxon>Eukaryota</taxon>
        <taxon>Sar</taxon>
        <taxon>Stramenopiles</taxon>
        <taxon>Bigyra</taxon>
        <taxon>Opalozoa</taxon>
        <taxon>Opalinata</taxon>
        <taxon>Blastocystidae</taxon>
        <taxon>Blastocystis</taxon>
    </lineage>
</organism>